<evidence type="ECO:0000313" key="3">
    <source>
        <dbReference type="Proteomes" id="UP001410795"/>
    </source>
</evidence>
<accession>A0ABP7BT05</accession>
<comment type="caution">
    <text evidence="2">The sequence shown here is derived from an EMBL/GenBank/DDBJ whole genome shotgun (WGS) entry which is preliminary data.</text>
</comment>
<dbReference type="Proteomes" id="UP001410795">
    <property type="component" value="Unassembled WGS sequence"/>
</dbReference>
<evidence type="ECO:0000256" key="1">
    <source>
        <dbReference type="SAM" id="SignalP"/>
    </source>
</evidence>
<protein>
    <recommendedName>
        <fullName evidence="4">Ig-like domain-containing protein</fullName>
    </recommendedName>
</protein>
<evidence type="ECO:0000313" key="2">
    <source>
        <dbReference type="EMBL" id="GAA3669199.1"/>
    </source>
</evidence>
<dbReference type="RefSeq" id="WP_221857251.1">
    <property type="nucleotide sequence ID" value="NZ_BAAAYV010000025.1"/>
</dbReference>
<dbReference type="EMBL" id="BAAAYV010000025">
    <property type="protein sequence ID" value="GAA3669199.1"/>
    <property type="molecule type" value="Genomic_DNA"/>
</dbReference>
<feature type="signal peptide" evidence="1">
    <location>
        <begin position="1"/>
        <end position="38"/>
    </location>
</feature>
<sequence>MSQPLLASSPRSLRALPAAVGALALAGALLTVPSPAQAAETEVSGIVFDWGVNNESNGGAYFGGCNFLSAGVAGDTGQSRLWSEADGFYSTSEGNTRIVKPGADGTGLQQPTWSTKCRLPDGGSLVQPTSSNARSYTQSRVQIADGQGTLDADADNAEIQWSGSFTVAYYGGMTYWSVTDPKLVVEDGVGTLTALVTGYGADMDDASVWSRLPDQPDLTLATLSDVDVTDTGIVATPDYLGVAVPDDISGRNPYVSDQPWSGAFPSDFLEFQMLTGQSSYWYTTAGTETSIQPRKVPTRFAAVLDAEAPTVTTQPVDQRVAVGATATFAAAGAAEGPVAYQWQSSADGQAWTDIEGATSASYEVTGSAAAVQSYRALISNAIGVSATDPAALTVELPLESVSITGSPKVGSALTAQAQAADGATLTYQWKATGAAIAGATSRTFTPTAAQDGKAVTVAVTAVSDAGEATLESDPVTVGKGALTAGTPTLSGTTTVGKTLTAKPGTWTTGTKLSYQWLRDGKAISGATKSAYKLVAADAGKQISVRVTGKLSGYSDASKSSAKTKAVAKATLKSATPAISGTAKVGQKLTAKPGTWTTGTKLTYQWLRDGKAISGATKSTYTAVAADAGKQISVRVTGKLSGYSDVSKTSSKTKAVAKGTLTAPTPSISGTVKVGSTVSAKVGTWTYGVTRSYQWYANGKPIAGATKWSYKVTSAQAGKKLTVKVTGKKAGYSTVSKTSAGKTVAK</sequence>
<dbReference type="Gene3D" id="2.60.40.2700">
    <property type="match status" value="5"/>
</dbReference>
<evidence type="ECO:0008006" key="4">
    <source>
        <dbReference type="Google" id="ProtNLM"/>
    </source>
</evidence>
<gene>
    <name evidence="2" type="ORF">GCM10022202_34090</name>
</gene>
<keyword evidence="3" id="KW-1185">Reference proteome</keyword>
<feature type="chain" id="PRO_5046851590" description="Ig-like domain-containing protein" evidence="1">
    <location>
        <begin position="39"/>
        <end position="745"/>
    </location>
</feature>
<name>A0ABP7BT05_9MICO</name>
<reference evidence="3" key="1">
    <citation type="journal article" date="2019" name="Int. J. Syst. Evol. Microbiol.">
        <title>The Global Catalogue of Microorganisms (GCM) 10K type strain sequencing project: providing services to taxonomists for standard genome sequencing and annotation.</title>
        <authorList>
            <consortium name="The Broad Institute Genomics Platform"/>
            <consortium name="The Broad Institute Genome Sequencing Center for Infectious Disease"/>
            <person name="Wu L."/>
            <person name="Ma J."/>
        </authorList>
    </citation>
    <scope>NUCLEOTIDE SEQUENCE [LARGE SCALE GENOMIC DNA]</scope>
    <source>
        <strain evidence="3">JCM 16546</strain>
    </source>
</reference>
<keyword evidence="1" id="KW-0732">Signal</keyword>
<proteinExistence type="predicted"/>
<organism evidence="2 3">
    <name type="scientific">Microbacterium marinilacus</name>
    <dbReference type="NCBI Taxonomy" id="415209"/>
    <lineage>
        <taxon>Bacteria</taxon>
        <taxon>Bacillati</taxon>
        <taxon>Actinomycetota</taxon>
        <taxon>Actinomycetes</taxon>
        <taxon>Micrococcales</taxon>
        <taxon>Microbacteriaceae</taxon>
        <taxon>Microbacterium</taxon>
    </lineage>
</organism>